<keyword evidence="6" id="KW-0804">Transcription</keyword>
<keyword evidence="5" id="KW-0010">Activator</keyword>
<evidence type="ECO:0000256" key="6">
    <source>
        <dbReference type="ARBA" id="ARBA00023163"/>
    </source>
</evidence>
<evidence type="ECO:0000256" key="2">
    <source>
        <dbReference type="ARBA" id="ARBA00022840"/>
    </source>
</evidence>
<accession>A0ABV8AGD5</accession>
<dbReference type="SUPFAM" id="SSF52540">
    <property type="entry name" value="P-loop containing nucleoside triphosphate hydrolases"/>
    <property type="match status" value="1"/>
</dbReference>
<dbReference type="InterPro" id="IPR002078">
    <property type="entry name" value="Sigma_54_int"/>
</dbReference>
<dbReference type="SUPFAM" id="SSF46689">
    <property type="entry name" value="Homeodomain-like"/>
    <property type="match status" value="1"/>
</dbReference>
<dbReference type="InterPro" id="IPR009057">
    <property type="entry name" value="Homeodomain-like_sf"/>
</dbReference>
<name>A0ABV8AGD5_9FLAO</name>
<dbReference type="SMART" id="SM00382">
    <property type="entry name" value="AAA"/>
    <property type="match status" value="1"/>
</dbReference>
<dbReference type="PANTHER" id="PTHR32071">
    <property type="entry name" value="TRANSCRIPTIONAL REGULATORY PROTEIN"/>
    <property type="match status" value="1"/>
</dbReference>
<evidence type="ECO:0000256" key="4">
    <source>
        <dbReference type="ARBA" id="ARBA00023125"/>
    </source>
</evidence>
<dbReference type="InterPro" id="IPR058031">
    <property type="entry name" value="AAA_lid_NorR"/>
</dbReference>
<sequence>MKTSTALQDILLHISKAVINIRSLEDFHTTIMNDIGPHILFDDAVLVLFSEDKTRLEIVITMAPQERKDHPKFNESVYHQLEIANSPFEAILKSDDIALFSLTDWLKNYPTYPGIVLMKDTNLNHTISIQLKNVNGVFASLLFHFEKKPSQPVAGDFYHGIKDQLAMALSNILANEEIAQEKHFAETLLSISEALVNIRNREDLYKTIRTQIYPIINFDDAVVIRFDEDLKKHTYILTMSDENRQNHPLYKKIVNKYHNIANTPGYDVLNGEDFRWYTLEYWLKKYPDYAGLLLMKDTELKHTVVLQLKKYGKVFGGLLFHFKDIQDVVNDPRKKYYSNIANQISVTVNNIIANEEIVQEKQFAETLLSISEATTNIRDRYDLYTTIMDKLRPIVHFDDAVAIVLSDDGAQYNHLLTVSSQQTKSHPNYSKLVNNYLPLVGSPIETMFQQEDAVRNYDLYRDWLKEYPNYPGFVLMKDVGLHHTTILKLMNGGTVFGLLLFHFETPQPKDDDRWKLYPNIADQLSIAISNVITNEKVLDEKQQKETLLKISEAATKIRDRETLYHTIMMQIKPIVNYDDAVAIILSDDKTTFQHILTMSPDERKDHPLYDTVVHKPIGLKNTPISQILKGLDFQQYEVDQLLEEYPHFEGLHLMKDTGLNYSVVLKLKNGDEVYGIILFHFKEQQDMSSSVVRLYPNIADQLSVAISNLLANEEIQRLNEKLTQENEYLEEEIKTSYNFTNIIGASEPMQQVFQMVEQVASSSSTVIVLGETGTGKELIARAIHDRSPRNKRPLIKINCATLPAQLLESELFGHEKGSFTGATERRIGKFELAHQGTIFLDEIGELPLELQSKLLRVLQEREIERLGGSKVIAVDTRIITATNRNLEKEVQDGNFRADLFFRLNVFPIILPPLRNRVEDIPALAEYFLERFSKRFGKKFKGIAKETIRQMKAYQWPGNVRELEHLIERAMIIADGGLLKVNLAQLNPKADNEHLKATQGFSPKTIKDNERALIIATLKHCGGRVRGKDGAAQLLDINPSTLESRMRKLGIKKTFTT</sequence>
<protein>
    <submittedName>
        <fullName evidence="8">Sigma-54 interaction domain-containing protein</fullName>
    </submittedName>
</protein>
<dbReference type="InterPro" id="IPR025944">
    <property type="entry name" value="Sigma_54_int_dom_CS"/>
</dbReference>
<evidence type="ECO:0000313" key="9">
    <source>
        <dbReference type="Proteomes" id="UP001595812"/>
    </source>
</evidence>
<dbReference type="InterPro" id="IPR002197">
    <property type="entry name" value="HTH_Fis"/>
</dbReference>
<dbReference type="Gene3D" id="1.10.10.60">
    <property type="entry name" value="Homeodomain-like"/>
    <property type="match status" value="1"/>
</dbReference>
<keyword evidence="9" id="KW-1185">Reference proteome</keyword>
<dbReference type="Gene3D" id="3.30.450.40">
    <property type="match status" value="4"/>
</dbReference>
<dbReference type="SUPFAM" id="SSF55781">
    <property type="entry name" value="GAF domain-like"/>
    <property type="match status" value="3"/>
</dbReference>
<dbReference type="Pfam" id="PF00158">
    <property type="entry name" value="Sigma54_activat"/>
    <property type="match status" value="1"/>
</dbReference>
<dbReference type="InterPro" id="IPR027417">
    <property type="entry name" value="P-loop_NTPase"/>
</dbReference>
<evidence type="ECO:0000313" key="8">
    <source>
        <dbReference type="EMBL" id="MFC3876715.1"/>
    </source>
</evidence>
<keyword evidence="1" id="KW-0547">Nucleotide-binding</keyword>
<feature type="domain" description="Sigma-54 factor interaction" evidence="7">
    <location>
        <begin position="742"/>
        <end position="971"/>
    </location>
</feature>
<keyword evidence="4" id="KW-0238">DNA-binding</keyword>
<gene>
    <name evidence="8" type="ORF">ACFOSX_05670</name>
</gene>
<evidence type="ECO:0000256" key="3">
    <source>
        <dbReference type="ARBA" id="ARBA00023015"/>
    </source>
</evidence>
<reference evidence="9" key="1">
    <citation type="journal article" date="2019" name="Int. J. Syst. Evol. Microbiol.">
        <title>The Global Catalogue of Microorganisms (GCM) 10K type strain sequencing project: providing services to taxonomists for standard genome sequencing and annotation.</title>
        <authorList>
            <consortium name="The Broad Institute Genomics Platform"/>
            <consortium name="The Broad Institute Genome Sequencing Center for Infectious Disease"/>
            <person name="Wu L."/>
            <person name="Ma J."/>
        </authorList>
    </citation>
    <scope>NUCLEOTIDE SEQUENCE [LARGE SCALE GENOMIC DNA]</scope>
    <source>
        <strain evidence="9">CECT 8979</strain>
    </source>
</reference>
<dbReference type="Gene3D" id="1.10.8.60">
    <property type="match status" value="1"/>
</dbReference>
<dbReference type="PANTHER" id="PTHR32071:SF117">
    <property type="entry name" value="PTS-DEPENDENT DIHYDROXYACETONE KINASE OPERON REGULATORY PROTEIN-RELATED"/>
    <property type="match status" value="1"/>
</dbReference>
<comment type="caution">
    <text evidence="8">The sequence shown here is derived from an EMBL/GenBank/DDBJ whole genome shotgun (WGS) entry which is preliminary data.</text>
</comment>
<evidence type="ECO:0000259" key="7">
    <source>
        <dbReference type="PROSITE" id="PS50045"/>
    </source>
</evidence>
<evidence type="ECO:0000256" key="5">
    <source>
        <dbReference type="ARBA" id="ARBA00023159"/>
    </source>
</evidence>
<dbReference type="PROSITE" id="PS50045">
    <property type="entry name" value="SIGMA54_INTERACT_4"/>
    <property type="match status" value="1"/>
</dbReference>
<dbReference type="CDD" id="cd00009">
    <property type="entry name" value="AAA"/>
    <property type="match status" value="1"/>
</dbReference>
<evidence type="ECO:0000256" key="1">
    <source>
        <dbReference type="ARBA" id="ARBA00022741"/>
    </source>
</evidence>
<dbReference type="Pfam" id="PF25601">
    <property type="entry name" value="AAA_lid_14"/>
    <property type="match status" value="1"/>
</dbReference>
<dbReference type="RefSeq" id="WP_386097881.1">
    <property type="nucleotide sequence ID" value="NZ_JBHSAT010000004.1"/>
</dbReference>
<keyword evidence="3" id="KW-0805">Transcription regulation</keyword>
<dbReference type="Proteomes" id="UP001595812">
    <property type="component" value="Unassembled WGS sequence"/>
</dbReference>
<keyword evidence="2" id="KW-0067">ATP-binding</keyword>
<dbReference type="Pfam" id="PF02954">
    <property type="entry name" value="HTH_8"/>
    <property type="match status" value="1"/>
</dbReference>
<dbReference type="Gene3D" id="3.40.50.300">
    <property type="entry name" value="P-loop containing nucleotide triphosphate hydrolases"/>
    <property type="match status" value="1"/>
</dbReference>
<organism evidence="8 9">
    <name type="scientific">Winogradskyella maritima</name>
    <dbReference type="NCBI Taxonomy" id="1517766"/>
    <lineage>
        <taxon>Bacteria</taxon>
        <taxon>Pseudomonadati</taxon>
        <taxon>Bacteroidota</taxon>
        <taxon>Flavobacteriia</taxon>
        <taxon>Flavobacteriales</taxon>
        <taxon>Flavobacteriaceae</taxon>
        <taxon>Winogradskyella</taxon>
    </lineage>
</organism>
<dbReference type="InterPro" id="IPR003593">
    <property type="entry name" value="AAA+_ATPase"/>
</dbReference>
<dbReference type="EMBL" id="JBHSAT010000004">
    <property type="protein sequence ID" value="MFC3876715.1"/>
    <property type="molecule type" value="Genomic_DNA"/>
</dbReference>
<proteinExistence type="predicted"/>
<dbReference type="InterPro" id="IPR029016">
    <property type="entry name" value="GAF-like_dom_sf"/>
</dbReference>
<dbReference type="PROSITE" id="PS00688">
    <property type="entry name" value="SIGMA54_INTERACT_3"/>
    <property type="match status" value="1"/>
</dbReference>
<dbReference type="PROSITE" id="PS00675">
    <property type="entry name" value="SIGMA54_INTERACT_1"/>
    <property type="match status" value="1"/>
</dbReference>
<dbReference type="InterPro" id="IPR025662">
    <property type="entry name" value="Sigma_54_int_dom_ATP-bd_1"/>
</dbReference>